<dbReference type="OrthoDB" id="3226250at2759"/>
<dbReference type="Proteomes" id="UP000283269">
    <property type="component" value="Unassembled WGS sequence"/>
</dbReference>
<feature type="region of interest" description="Disordered" evidence="1">
    <location>
        <begin position="472"/>
        <end position="508"/>
    </location>
</feature>
<organism evidence="2 3">
    <name type="scientific">Psilocybe cyanescens</name>
    <dbReference type="NCBI Taxonomy" id="93625"/>
    <lineage>
        <taxon>Eukaryota</taxon>
        <taxon>Fungi</taxon>
        <taxon>Dikarya</taxon>
        <taxon>Basidiomycota</taxon>
        <taxon>Agaricomycotina</taxon>
        <taxon>Agaricomycetes</taxon>
        <taxon>Agaricomycetidae</taxon>
        <taxon>Agaricales</taxon>
        <taxon>Agaricineae</taxon>
        <taxon>Strophariaceae</taxon>
        <taxon>Psilocybe</taxon>
    </lineage>
</organism>
<comment type="caution">
    <text evidence="2">The sequence shown here is derived from an EMBL/GenBank/DDBJ whole genome shotgun (WGS) entry which is preliminary data.</text>
</comment>
<proteinExistence type="predicted"/>
<keyword evidence="3" id="KW-1185">Reference proteome</keyword>
<protein>
    <submittedName>
        <fullName evidence="2">Uncharacterized protein</fullName>
    </submittedName>
</protein>
<reference evidence="2 3" key="1">
    <citation type="journal article" date="2018" name="Evol. Lett.">
        <title>Horizontal gene cluster transfer increased hallucinogenic mushroom diversity.</title>
        <authorList>
            <person name="Reynolds H.T."/>
            <person name="Vijayakumar V."/>
            <person name="Gluck-Thaler E."/>
            <person name="Korotkin H.B."/>
            <person name="Matheny P.B."/>
            <person name="Slot J.C."/>
        </authorList>
    </citation>
    <scope>NUCLEOTIDE SEQUENCE [LARGE SCALE GENOMIC DNA]</scope>
    <source>
        <strain evidence="2 3">2631</strain>
    </source>
</reference>
<name>A0A409WGQ5_PSICY</name>
<evidence type="ECO:0000313" key="3">
    <source>
        <dbReference type="Proteomes" id="UP000283269"/>
    </source>
</evidence>
<feature type="compositionally biased region" description="Basic residues" evidence="1">
    <location>
        <begin position="496"/>
        <end position="508"/>
    </location>
</feature>
<accession>A0A409WGQ5</accession>
<dbReference type="AlphaFoldDB" id="A0A409WGQ5"/>
<gene>
    <name evidence="2" type="ORF">CVT25_011149</name>
</gene>
<evidence type="ECO:0000313" key="2">
    <source>
        <dbReference type="EMBL" id="PPQ77714.1"/>
    </source>
</evidence>
<dbReference type="InParanoid" id="A0A409WGQ5"/>
<evidence type="ECO:0000256" key="1">
    <source>
        <dbReference type="SAM" id="MobiDB-lite"/>
    </source>
</evidence>
<feature type="compositionally biased region" description="Basic and acidic residues" evidence="1">
    <location>
        <begin position="472"/>
        <end position="490"/>
    </location>
</feature>
<sequence>MGTKQINDLLAHVYGPLPEHVVLKADFPRPGGKLVINDLELNFSGESEIAGFDDTEYLTNPPIGSRISRNQDVVFFGVIEIEDLDWLSDQGLQYLERDFMEQDAKIHMDHAKSGLTIKKAYSRRKQDGPRLKIKICCRKILLAHYLTSKTDPEKLLIYSQYEQKKRTYWVQSLHSGTLHKSLNFLSRYLMRASLAELIETDPQHTPLEDRDIDWVVRRYFETIRPRDKERRTFEEPDHIYAPRHLRHIPRASIRGQYAEHAEWLLAHMIARKQGSAKLLDIRKWISFCKEARKDSIQAMQAGRRWGNHKINAKDTYNLARNLARFGETEKFWANQLKIINKKKHRLAKMPRETSPEIEITHNVTPQAIRFQYDSDFSEASTSEDLESEAETTSKHQIPGFCLQPPNIPENMEILPEDTIRVLTSKSWKTEDTPIQRALFRMVSNHYENHHLAQNGVFLSRSGSMIYAIKKDYSGEERQTKGRIKIEEHSESQPLRRSGRVPRPRRISD</sequence>
<dbReference type="EMBL" id="NHYD01003434">
    <property type="protein sequence ID" value="PPQ77714.1"/>
    <property type="molecule type" value="Genomic_DNA"/>
</dbReference>